<comment type="caution">
    <text evidence="7">The sequence shown here is derived from an EMBL/GenBank/DDBJ whole genome shotgun (WGS) entry which is preliminary data.</text>
</comment>
<dbReference type="Gene3D" id="3.90.226.10">
    <property type="entry name" value="2-enoyl-CoA Hydratase, Chain A, domain 1"/>
    <property type="match status" value="1"/>
</dbReference>
<dbReference type="InterPro" id="IPR029045">
    <property type="entry name" value="ClpP/crotonase-like_dom_sf"/>
</dbReference>
<comment type="function">
    <text evidence="5">May play a role in fatty acid biosynthesis and insulin sensitivity.</text>
</comment>
<dbReference type="RefSeq" id="WP_184039731.1">
    <property type="nucleotide sequence ID" value="NZ_JACHHY010000015.1"/>
</dbReference>
<dbReference type="EMBL" id="JACHHY010000015">
    <property type="protein sequence ID" value="MBB5019234.1"/>
    <property type="molecule type" value="Genomic_DNA"/>
</dbReference>
<reference evidence="7 8" key="1">
    <citation type="submission" date="2020-08" db="EMBL/GenBank/DDBJ databases">
        <title>Genomic Encyclopedia of Type Strains, Phase IV (KMG-IV): sequencing the most valuable type-strain genomes for metagenomic binning, comparative biology and taxonomic classification.</title>
        <authorList>
            <person name="Goeker M."/>
        </authorList>
    </citation>
    <scope>NUCLEOTIDE SEQUENCE [LARGE SCALE GENOMIC DNA]</scope>
    <source>
        <strain evidence="7 8">DSM 27165</strain>
    </source>
</reference>
<dbReference type="InterPro" id="IPR001753">
    <property type="entry name" value="Enoyl-CoA_hydra/iso"/>
</dbReference>
<evidence type="ECO:0000256" key="6">
    <source>
        <dbReference type="ARBA" id="ARBA00040545"/>
    </source>
</evidence>
<protein>
    <recommendedName>
        <fullName evidence="6">Enoyl-CoA hydratase domain-containing protein 3, mitochondrial</fullName>
    </recommendedName>
</protein>
<keyword evidence="2" id="KW-0276">Fatty acid metabolism</keyword>
<gene>
    <name evidence="7" type="ORF">HNQ59_002532</name>
</gene>
<dbReference type="SUPFAM" id="SSF52096">
    <property type="entry name" value="ClpP/crotonase"/>
    <property type="match status" value="1"/>
</dbReference>
<sequence>MQSVVVEDEVTSLVLRERHEGVVQLTLNRPKQQNALCSQLLSCLQSELDEISLDESVRVVVLAAKGPAFCSGHDLKEIQGRYTREHCVALFRQSSRLMMTMTRMPQPIIAKVHGMATAAGCQLVANCDMAVASTTAKFATSGINFGLFCATPAVAISRSLPRKVAVEMLLTGESIDAHTAFVRGMVNRVVSPEHLDEETMRLAMSICDKPASSIMAGKQMFYRQLDMGLEQAYQYAAEVMALNVMSEDAHEGIQAFLDKRPPHWRPA</sequence>
<dbReference type="InterPro" id="IPR014748">
    <property type="entry name" value="Enoyl-CoA_hydra_C"/>
</dbReference>
<dbReference type="GO" id="GO:0006631">
    <property type="term" value="P:fatty acid metabolic process"/>
    <property type="evidence" value="ECO:0007669"/>
    <property type="project" value="UniProtKB-KW"/>
</dbReference>
<name>A0A840MJ58_9PROT</name>
<dbReference type="CDD" id="cd06558">
    <property type="entry name" value="crotonase-like"/>
    <property type="match status" value="1"/>
</dbReference>
<dbReference type="NCBIfam" id="NF006008">
    <property type="entry name" value="PRK08139.1"/>
    <property type="match status" value="1"/>
</dbReference>
<dbReference type="Proteomes" id="UP000575898">
    <property type="component" value="Unassembled WGS sequence"/>
</dbReference>
<dbReference type="GO" id="GO:0016836">
    <property type="term" value="F:hydro-lyase activity"/>
    <property type="evidence" value="ECO:0007669"/>
    <property type="project" value="TreeGrafter"/>
</dbReference>
<evidence type="ECO:0000256" key="4">
    <source>
        <dbReference type="ARBA" id="ARBA00023098"/>
    </source>
</evidence>
<dbReference type="PANTHER" id="PTHR43602:SF1">
    <property type="entry name" value="ENOYL-COA HYDRATASE DOMAIN-CONTAINING PROTEIN 3, MITOCHONDRIAL"/>
    <property type="match status" value="1"/>
</dbReference>
<evidence type="ECO:0000256" key="2">
    <source>
        <dbReference type="ARBA" id="ARBA00022832"/>
    </source>
</evidence>
<dbReference type="Gene3D" id="1.10.12.10">
    <property type="entry name" value="Lyase 2-enoyl-coa Hydratase, Chain A, domain 2"/>
    <property type="match status" value="1"/>
</dbReference>
<dbReference type="PANTHER" id="PTHR43602">
    <property type="match status" value="1"/>
</dbReference>
<accession>A0A840MJ58</accession>
<evidence type="ECO:0000256" key="5">
    <source>
        <dbReference type="ARBA" id="ARBA00037410"/>
    </source>
</evidence>
<evidence type="ECO:0000256" key="3">
    <source>
        <dbReference type="ARBA" id="ARBA00022946"/>
    </source>
</evidence>
<keyword evidence="8" id="KW-1185">Reference proteome</keyword>
<evidence type="ECO:0000313" key="7">
    <source>
        <dbReference type="EMBL" id="MBB5019234.1"/>
    </source>
</evidence>
<dbReference type="AlphaFoldDB" id="A0A840MJ58"/>
<comment type="similarity">
    <text evidence="1">Belongs to the enoyl-CoA hydratase/isomerase family.</text>
</comment>
<evidence type="ECO:0000256" key="1">
    <source>
        <dbReference type="ARBA" id="ARBA00005254"/>
    </source>
</evidence>
<proteinExistence type="inferred from homology"/>
<keyword evidence="3" id="KW-0809">Transit peptide</keyword>
<dbReference type="InterPro" id="IPR052377">
    <property type="entry name" value="Mitochondrial_ECH-domain"/>
</dbReference>
<keyword evidence="4" id="KW-0443">Lipid metabolism</keyword>
<organism evidence="7 8">
    <name type="scientific">Chitinivorax tropicus</name>
    <dbReference type="NCBI Taxonomy" id="714531"/>
    <lineage>
        <taxon>Bacteria</taxon>
        <taxon>Pseudomonadati</taxon>
        <taxon>Pseudomonadota</taxon>
        <taxon>Betaproteobacteria</taxon>
        <taxon>Chitinivorax</taxon>
    </lineage>
</organism>
<dbReference type="Pfam" id="PF00378">
    <property type="entry name" value="ECH_1"/>
    <property type="match status" value="1"/>
</dbReference>
<evidence type="ECO:0000313" key="8">
    <source>
        <dbReference type="Proteomes" id="UP000575898"/>
    </source>
</evidence>